<protein>
    <submittedName>
        <fullName evidence="2">Helix-turn-helix domain-containing protein</fullName>
    </submittedName>
</protein>
<feature type="domain" description="Helix-turn-helix" evidence="1">
    <location>
        <begin position="24"/>
        <end position="74"/>
    </location>
</feature>
<reference evidence="2 3" key="1">
    <citation type="submission" date="2022-10" db="EMBL/GenBank/DDBJ databases">
        <title>Roseococcus glaciei nov., sp. nov., isolated from glacier.</title>
        <authorList>
            <person name="Liu Q."/>
            <person name="Xin Y.-H."/>
        </authorList>
    </citation>
    <scope>NUCLEOTIDE SEQUENCE [LARGE SCALE GENOMIC DNA]</scope>
    <source>
        <strain evidence="2 3">MDT2-1-1</strain>
    </source>
</reference>
<dbReference type="Proteomes" id="UP001526430">
    <property type="component" value="Unassembled WGS sequence"/>
</dbReference>
<dbReference type="InterPro" id="IPR010093">
    <property type="entry name" value="SinI_DNA-bd"/>
</dbReference>
<gene>
    <name evidence="2" type="ORF">OF850_18785</name>
</gene>
<dbReference type="EMBL" id="JAPFQI010000019">
    <property type="protein sequence ID" value="MCW8087674.1"/>
    <property type="molecule type" value="Genomic_DNA"/>
</dbReference>
<dbReference type="InterPro" id="IPR041657">
    <property type="entry name" value="HTH_17"/>
</dbReference>
<dbReference type="RefSeq" id="WP_301591881.1">
    <property type="nucleotide sequence ID" value="NZ_JAPFQI010000019.1"/>
</dbReference>
<evidence type="ECO:0000313" key="3">
    <source>
        <dbReference type="Proteomes" id="UP001526430"/>
    </source>
</evidence>
<dbReference type="NCBIfam" id="TIGR01764">
    <property type="entry name" value="excise"/>
    <property type="match status" value="1"/>
</dbReference>
<evidence type="ECO:0000259" key="1">
    <source>
        <dbReference type="Pfam" id="PF12728"/>
    </source>
</evidence>
<comment type="caution">
    <text evidence="2">The sequence shown here is derived from an EMBL/GenBank/DDBJ whole genome shotgun (WGS) entry which is preliminary data.</text>
</comment>
<keyword evidence="3" id="KW-1185">Reference proteome</keyword>
<proteinExistence type="predicted"/>
<dbReference type="SUPFAM" id="SSF46955">
    <property type="entry name" value="Putative DNA-binding domain"/>
    <property type="match status" value="1"/>
</dbReference>
<accession>A0ABT3NZU1</accession>
<name>A0ABT3NZU1_9PROT</name>
<evidence type="ECO:0000313" key="2">
    <source>
        <dbReference type="EMBL" id="MCW8087674.1"/>
    </source>
</evidence>
<dbReference type="Pfam" id="PF12728">
    <property type="entry name" value="HTH_17"/>
    <property type="match status" value="1"/>
</dbReference>
<dbReference type="InterPro" id="IPR009061">
    <property type="entry name" value="DNA-bd_dom_put_sf"/>
</dbReference>
<sequence>MTPRRVSVAAATPLPSSSAVAEPLLTIPDVAALLLVSERTVHRLVAKGTLRRHRVGRLVRISRADLQAYLTRQRLA</sequence>
<organism evidence="2 3">
    <name type="scientific">Sabulicella glaciei</name>
    <dbReference type="NCBI Taxonomy" id="2984948"/>
    <lineage>
        <taxon>Bacteria</taxon>
        <taxon>Pseudomonadati</taxon>
        <taxon>Pseudomonadota</taxon>
        <taxon>Alphaproteobacteria</taxon>
        <taxon>Acetobacterales</taxon>
        <taxon>Acetobacteraceae</taxon>
        <taxon>Sabulicella</taxon>
    </lineage>
</organism>